<protein>
    <recommendedName>
        <fullName evidence="11">Porin domain-containing protein</fullName>
    </recommendedName>
</protein>
<comment type="subunit">
    <text evidence="2">Homotrimer.</text>
</comment>
<dbReference type="GO" id="GO:0015288">
    <property type="term" value="F:porin activity"/>
    <property type="evidence" value="ECO:0007669"/>
    <property type="project" value="UniProtKB-KW"/>
</dbReference>
<keyword evidence="4" id="KW-1134">Transmembrane beta strand</keyword>
<dbReference type="GO" id="GO:0006811">
    <property type="term" value="P:monoatomic ion transport"/>
    <property type="evidence" value="ECO:0007669"/>
    <property type="project" value="UniProtKB-KW"/>
</dbReference>
<keyword evidence="7" id="KW-0406">Ion transport</keyword>
<evidence type="ECO:0000256" key="9">
    <source>
        <dbReference type="ARBA" id="ARBA00023136"/>
    </source>
</evidence>
<evidence type="ECO:0000313" key="13">
    <source>
        <dbReference type="Proteomes" id="UP000075613"/>
    </source>
</evidence>
<dbReference type="EMBL" id="LRBG01000002">
    <property type="protein sequence ID" value="KXU90910.1"/>
    <property type="molecule type" value="Genomic_DNA"/>
</dbReference>
<evidence type="ECO:0000256" key="6">
    <source>
        <dbReference type="ARBA" id="ARBA00022729"/>
    </source>
</evidence>
<name>A0A149Q0Q5_9BURK</name>
<dbReference type="CDD" id="cd00342">
    <property type="entry name" value="gram_neg_porins"/>
    <property type="match status" value="1"/>
</dbReference>
<dbReference type="InterPro" id="IPR023614">
    <property type="entry name" value="Porin_dom_sf"/>
</dbReference>
<dbReference type="Proteomes" id="UP000075613">
    <property type="component" value="Unassembled WGS sequence"/>
</dbReference>
<evidence type="ECO:0000259" key="11">
    <source>
        <dbReference type="Pfam" id="PF13609"/>
    </source>
</evidence>
<dbReference type="Gene3D" id="2.40.160.10">
    <property type="entry name" value="Porin"/>
    <property type="match status" value="1"/>
</dbReference>
<keyword evidence="13" id="KW-1185">Reference proteome</keyword>
<gene>
    <name evidence="12" type="ORF">CI15_03115</name>
</gene>
<organism evidence="12 13">
    <name type="scientific">Paraburkholderia monticola</name>
    <dbReference type="NCBI Taxonomy" id="1399968"/>
    <lineage>
        <taxon>Bacteria</taxon>
        <taxon>Pseudomonadati</taxon>
        <taxon>Pseudomonadota</taxon>
        <taxon>Betaproteobacteria</taxon>
        <taxon>Burkholderiales</taxon>
        <taxon>Burkholderiaceae</taxon>
        <taxon>Paraburkholderia</taxon>
    </lineage>
</organism>
<dbReference type="STRING" id="1399968.CI15_03115"/>
<dbReference type="PANTHER" id="PTHR34501">
    <property type="entry name" value="PROTEIN YDDL-RELATED"/>
    <property type="match status" value="1"/>
</dbReference>
<keyword evidence="10" id="KW-0998">Cell outer membrane</keyword>
<accession>A0A149Q0Q5</accession>
<dbReference type="InterPro" id="IPR002299">
    <property type="entry name" value="Porin_Neis"/>
</dbReference>
<evidence type="ECO:0000256" key="7">
    <source>
        <dbReference type="ARBA" id="ARBA00023065"/>
    </source>
</evidence>
<evidence type="ECO:0000256" key="3">
    <source>
        <dbReference type="ARBA" id="ARBA00022448"/>
    </source>
</evidence>
<proteinExistence type="predicted"/>
<evidence type="ECO:0000256" key="1">
    <source>
        <dbReference type="ARBA" id="ARBA00004571"/>
    </source>
</evidence>
<keyword evidence="8" id="KW-0626">Porin</keyword>
<dbReference type="PANTHER" id="PTHR34501:SF9">
    <property type="entry name" value="MAJOR OUTER MEMBRANE PROTEIN P.IA"/>
    <property type="match status" value="1"/>
</dbReference>
<keyword evidence="5" id="KW-0812">Transmembrane</keyword>
<reference evidence="12 13" key="1">
    <citation type="journal article" date="2015" name="Int. J. Syst. Evol. Microbiol.">
        <title>Burkholderia monticola sp. nov., isolated from mountain soil.</title>
        <authorList>
            <person name="Baek I."/>
            <person name="Seo B."/>
            <person name="Lee I."/>
            <person name="Yi H."/>
            <person name="Chun J."/>
        </authorList>
    </citation>
    <scope>NUCLEOTIDE SEQUENCE [LARGE SCALE GENOMIC DNA]</scope>
    <source>
        <strain evidence="12 13">JC2948</strain>
    </source>
</reference>
<dbReference type="InterPro" id="IPR050298">
    <property type="entry name" value="Gram-neg_bact_OMP"/>
</dbReference>
<keyword evidence="6" id="KW-0732">Signal</keyword>
<comment type="caution">
    <text evidence="12">The sequence shown here is derived from an EMBL/GenBank/DDBJ whole genome shotgun (WGS) entry which is preliminary data.</text>
</comment>
<evidence type="ECO:0000256" key="5">
    <source>
        <dbReference type="ARBA" id="ARBA00022692"/>
    </source>
</evidence>
<dbReference type="PRINTS" id="PR00184">
    <property type="entry name" value="NEISSPPORIN"/>
</dbReference>
<dbReference type="GO" id="GO:0046930">
    <property type="term" value="C:pore complex"/>
    <property type="evidence" value="ECO:0007669"/>
    <property type="project" value="UniProtKB-KW"/>
</dbReference>
<evidence type="ECO:0000256" key="4">
    <source>
        <dbReference type="ARBA" id="ARBA00022452"/>
    </source>
</evidence>
<keyword evidence="3" id="KW-0813">Transport</keyword>
<feature type="domain" description="Porin" evidence="11">
    <location>
        <begin position="32"/>
        <end position="365"/>
    </location>
</feature>
<evidence type="ECO:0000256" key="8">
    <source>
        <dbReference type="ARBA" id="ARBA00023114"/>
    </source>
</evidence>
<dbReference type="SUPFAM" id="SSF56935">
    <property type="entry name" value="Porins"/>
    <property type="match status" value="1"/>
</dbReference>
<dbReference type="AlphaFoldDB" id="A0A149Q0Q5"/>
<sequence length="402" mass="42424">MSAQEGQSKLGAEEAQSPLGYDLVSQPVSGDGMPMTGNAVQLYGLLTPTIAYTKSTGARSPGVNGPAAVRFASNGSFWGIRGTEDLGGGWQAIFQYENTINLGTGTNTNASGTFAGRDTFVGVQSDKFGVLEMGYLTSPLYNTVGIYKFLGDQLPIASTTTLMTTLNGTSLQFNQRVAGAVLYSTSKDSEGLVGHFLYSNNQSDPSDDTPAGRVYTLSGSYGAGPLYLQYVYESRLDQNKLAASGNDWDHRIVGRYSFTPTFAVAFGLDYAGSDGTYGKKAAMGDGRVSRQAATISFAKNLGRHELIASYGIARGLNCSGAAANVSASCLTANQSSTGAQQASLVYEYQFSKRTSVATYVSRIWNRSQGLYDFDSTPVVQSVSARSPGADPLGFGVGILTTF</sequence>
<keyword evidence="9" id="KW-0472">Membrane</keyword>
<evidence type="ECO:0000313" key="12">
    <source>
        <dbReference type="EMBL" id="KXU90910.1"/>
    </source>
</evidence>
<dbReference type="GO" id="GO:0009279">
    <property type="term" value="C:cell outer membrane"/>
    <property type="evidence" value="ECO:0007669"/>
    <property type="project" value="UniProtKB-SubCell"/>
</dbReference>
<evidence type="ECO:0000256" key="2">
    <source>
        <dbReference type="ARBA" id="ARBA00011233"/>
    </source>
</evidence>
<evidence type="ECO:0000256" key="10">
    <source>
        <dbReference type="ARBA" id="ARBA00023237"/>
    </source>
</evidence>
<comment type="subcellular location">
    <subcellularLocation>
        <location evidence="1">Cell outer membrane</location>
        <topology evidence="1">Multi-pass membrane protein</topology>
    </subcellularLocation>
</comment>
<dbReference type="Pfam" id="PF13609">
    <property type="entry name" value="Porin_4"/>
    <property type="match status" value="1"/>
</dbReference>
<dbReference type="InterPro" id="IPR033900">
    <property type="entry name" value="Gram_neg_porin_domain"/>
</dbReference>